<organism evidence="2 3">
    <name type="scientific">Streptomyces tuirus</name>
    <dbReference type="NCBI Taxonomy" id="68278"/>
    <lineage>
        <taxon>Bacteria</taxon>
        <taxon>Bacillati</taxon>
        <taxon>Actinomycetota</taxon>
        <taxon>Actinomycetes</taxon>
        <taxon>Kitasatosporales</taxon>
        <taxon>Streptomycetaceae</taxon>
        <taxon>Streptomyces</taxon>
    </lineage>
</organism>
<name>A0A7G1N7S0_9ACTN</name>
<feature type="region of interest" description="Disordered" evidence="1">
    <location>
        <begin position="138"/>
        <end position="169"/>
    </location>
</feature>
<gene>
    <name evidence="2" type="ORF">GCM10017668_01150</name>
</gene>
<dbReference type="Pfam" id="PF19593">
    <property type="entry name" value="DUF6098"/>
    <property type="match status" value="1"/>
</dbReference>
<dbReference type="InterPro" id="IPR046080">
    <property type="entry name" value="DUF6098"/>
</dbReference>
<reference evidence="2 3" key="1">
    <citation type="journal article" date="2014" name="Int. J. Syst. Evol. Microbiol.">
        <title>Complete genome sequence of Corynebacterium casei LMG S-19264T (=DSM 44701T), isolated from a smear-ripened cheese.</title>
        <authorList>
            <consortium name="US DOE Joint Genome Institute (JGI-PGF)"/>
            <person name="Walter F."/>
            <person name="Albersmeier A."/>
            <person name="Kalinowski J."/>
            <person name="Ruckert C."/>
        </authorList>
    </citation>
    <scope>NUCLEOTIDE SEQUENCE [LARGE SCALE GENOMIC DNA]</scope>
    <source>
        <strain evidence="2 3">JCM 4255</strain>
    </source>
</reference>
<dbReference type="EMBL" id="AP023439">
    <property type="protein sequence ID" value="BCL18272.1"/>
    <property type="molecule type" value="Genomic_DNA"/>
</dbReference>
<evidence type="ECO:0000313" key="2">
    <source>
        <dbReference type="EMBL" id="BCL18272.1"/>
    </source>
</evidence>
<evidence type="ECO:0000256" key="1">
    <source>
        <dbReference type="SAM" id="MobiDB-lite"/>
    </source>
</evidence>
<evidence type="ECO:0000313" key="3">
    <source>
        <dbReference type="Proteomes" id="UP000516373"/>
    </source>
</evidence>
<sequence length="169" mass="19359">MFMDTTAALPTFNSLDELTQLITHRRGLYVRWSRGPESDLPKTSSTDDLTGIKLPGLSASPLDIEDWWGERPARIWVARRLYDYCHLPHIKDPRTRPWVLHGSETARGPDNEPLVTEIEPIGWISDQVITDVSRIITEQPGPWGTLDRDESSERPPSPLEPPPRRHDHR</sequence>
<dbReference type="AlphaFoldDB" id="A0A7G1N7S0"/>
<protein>
    <submittedName>
        <fullName evidence="2">Uncharacterized protein</fullName>
    </submittedName>
</protein>
<accession>A0A7G1N7S0</accession>
<dbReference type="Proteomes" id="UP000516373">
    <property type="component" value="Chromosome"/>
</dbReference>
<dbReference type="KEGG" id="stui:GCM10017668_01150"/>
<proteinExistence type="predicted"/>